<dbReference type="InterPro" id="IPR000073">
    <property type="entry name" value="AB_hydrolase_1"/>
</dbReference>
<dbReference type="SUPFAM" id="SSF48452">
    <property type="entry name" value="TPR-like"/>
    <property type="match status" value="2"/>
</dbReference>
<feature type="region of interest" description="Disordered" evidence="1">
    <location>
        <begin position="234"/>
        <end position="256"/>
    </location>
</feature>
<dbReference type="InterPro" id="IPR029058">
    <property type="entry name" value="AB_hydrolase_fold"/>
</dbReference>
<dbReference type="EMBL" id="PTIX01000013">
    <property type="protein sequence ID" value="PPK65644.1"/>
    <property type="molecule type" value="Genomic_DNA"/>
</dbReference>
<protein>
    <submittedName>
        <fullName evidence="3">Alpha/beta hydrolase family protein</fullName>
    </submittedName>
</protein>
<accession>A0A2S6GK79</accession>
<dbReference type="Pfam" id="PF13424">
    <property type="entry name" value="TPR_12"/>
    <property type="match status" value="1"/>
</dbReference>
<name>A0A2S6GK79_9PSEU</name>
<dbReference type="SUPFAM" id="SSF52540">
    <property type="entry name" value="P-loop containing nucleoside triphosphate hydrolases"/>
    <property type="match status" value="1"/>
</dbReference>
<keyword evidence="3" id="KW-0378">Hydrolase</keyword>
<proteinExistence type="predicted"/>
<evidence type="ECO:0000313" key="3">
    <source>
        <dbReference type="EMBL" id="PPK65644.1"/>
    </source>
</evidence>
<dbReference type="SUPFAM" id="SSF53474">
    <property type="entry name" value="alpha/beta-Hydrolases"/>
    <property type="match status" value="1"/>
</dbReference>
<feature type="domain" description="AB hydrolase-1" evidence="2">
    <location>
        <begin position="7"/>
        <end position="153"/>
    </location>
</feature>
<organism evidence="3 4">
    <name type="scientific">Actinokineospora auranticolor</name>
    <dbReference type="NCBI Taxonomy" id="155976"/>
    <lineage>
        <taxon>Bacteria</taxon>
        <taxon>Bacillati</taxon>
        <taxon>Actinomycetota</taxon>
        <taxon>Actinomycetes</taxon>
        <taxon>Pseudonocardiales</taxon>
        <taxon>Pseudonocardiaceae</taxon>
        <taxon>Actinokineospora</taxon>
    </lineage>
</organism>
<dbReference type="PANTHER" id="PTHR46082:SF6">
    <property type="entry name" value="AAA+ ATPASE DOMAIN-CONTAINING PROTEIN-RELATED"/>
    <property type="match status" value="1"/>
</dbReference>
<dbReference type="Gene3D" id="3.40.50.1820">
    <property type="entry name" value="alpha/beta hydrolase"/>
    <property type="match status" value="1"/>
</dbReference>
<dbReference type="OrthoDB" id="127785at2"/>
<sequence>MTAPVHIVFVHGLFSSPAVWNRFTELLETDEELRGKVRVSTFEYVSKKYSFRPSRRIPNLDDVADKLRTTYTTKLADAERVVIVGHSQGGLVVQRFVTRTLNDRQGTQLARIKHIVLYACPNNGSQFMLTIRKLLLFRNSQERALRPYADAIAETQRTVVHAVINATRVGDSECPIPFTACAGETDNVVSPASARAVFPHTERVEGDHRTIIQPDDHDMLAYRVLSQVLATVVPRPHPDQQIAEQPDPGPADRPRAAAEIDPHAAGTVTPPFGRLPRHLYGRDKVVAEVLTDPRAVWVLSGMGGCGKSSVALEITHRARRDGRRVWWVDETRLASGMRLVALDLGGSESETARAWRRGTGPDLVWRLLEAYPHPWLLVFDNVDNTERMGAGAPVADGTGWLRPLMSELGAVLVTSRIQERRTWGQWCELRVLRGLEPVDGAAVLMDHVPEAGTNEQARLLSADLGGLPLALRAAGDYLDSVREGMLPPTDGITDFATYRAAMRDRFQAPAGSREWGDEPLGLDPVREVFQLSLNLLTASGVPQAPVLLKLLGCLSVMPIPHHLLLDTEAATGSALLGRFTPDERRRALVGLKQLGLVSPQPFERVDDPRLTAAISLHPVVHGLLREDPQVRARRGEFYGLNVRMMIEATAAHEPDHAENWAVWDIIAPHAFEVCRAVLVRGTPPTDRKVVADALELTRLTVRYLIAIGLLTPARELLDGVLGRLDTIGFDRDDREVLGPRHEHGRIELEAERPGIAEREFREVVDARSKVLGEDHADTLASRHKLAKALLEQARWEEVEPLLRSIVRAEYFVRGPEHPDTLAVRHSLARTVYHLGGLTEAEAMIRDVLEVRERLWSRGGPETLAVYRTLGVILLKSGRAPEAERAFKTALAAVRKRDSPIAMNLRYSLAMAHLDLGRTEEVVEDLVDLLAHQAKVLGPEHQATGRTRELLERTKDMMTDS</sequence>
<dbReference type="InterPro" id="IPR011990">
    <property type="entry name" value="TPR-like_helical_dom_sf"/>
</dbReference>
<evidence type="ECO:0000256" key="1">
    <source>
        <dbReference type="SAM" id="MobiDB-lite"/>
    </source>
</evidence>
<dbReference type="GO" id="GO:0016787">
    <property type="term" value="F:hydrolase activity"/>
    <property type="evidence" value="ECO:0007669"/>
    <property type="project" value="UniProtKB-KW"/>
</dbReference>
<dbReference type="Gene3D" id="3.40.50.300">
    <property type="entry name" value="P-loop containing nucleotide triphosphate hydrolases"/>
    <property type="match status" value="1"/>
</dbReference>
<dbReference type="PANTHER" id="PTHR46082">
    <property type="entry name" value="ATP/GTP-BINDING PROTEIN-RELATED"/>
    <property type="match status" value="1"/>
</dbReference>
<dbReference type="RefSeq" id="WP_146108190.1">
    <property type="nucleotide sequence ID" value="NZ_CP154825.1"/>
</dbReference>
<dbReference type="AlphaFoldDB" id="A0A2S6GK79"/>
<dbReference type="InterPro" id="IPR053137">
    <property type="entry name" value="NLR-like"/>
</dbReference>
<keyword evidence="4" id="KW-1185">Reference proteome</keyword>
<reference evidence="3 4" key="1">
    <citation type="submission" date="2018-02" db="EMBL/GenBank/DDBJ databases">
        <title>Genomic Encyclopedia of Archaeal and Bacterial Type Strains, Phase II (KMG-II): from individual species to whole genera.</title>
        <authorList>
            <person name="Goeker M."/>
        </authorList>
    </citation>
    <scope>NUCLEOTIDE SEQUENCE [LARGE SCALE GENOMIC DNA]</scope>
    <source>
        <strain evidence="3 4">YU 961-1</strain>
    </source>
</reference>
<dbReference type="InterPro" id="IPR027417">
    <property type="entry name" value="P-loop_NTPase"/>
</dbReference>
<gene>
    <name evidence="3" type="ORF">CLV40_113128</name>
</gene>
<dbReference type="Gene3D" id="1.25.40.10">
    <property type="entry name" value="Tetratricopeptide repeat domain"/>
    <property type="match status" value="2"/>
</dbReference>
<comment type="caution">
    <text evidence="3">The sequence shown here is derived from an EMBL/GenBank/DDBJ whole genome shotgun (WGS) entry which is preliminary data.</text>
</comment>
<evidence type="ECO:0000313" key="4">
    <source>
        <dbReference type="Proteomes" id="UP000239203"/>
    </source>
</evidence>
<evidence type="ECO:0000259" key="2">
    <source>
        <dbReference type="Pfam" id="PF12697"/>
    </source>
</evidence>
<dbReference type="Proteomes" id="UP000239203">
    <property type="component" value="Unassembled WGS sequence"/>
</dbReference>
<dbReference type="Pfam" id="PF12697">
    <property type="entry name" value="Abhydrolase_6"/>
    <property type="match status" value="1"/>
</dbReference>